<dbReference type="FunFam" id="1.10.10.820:FF:000001">
    <property type="entry name" value="Myosin heavy chain"/>
    <property type="match status" value="1"/>
</dbReference>
<evidence type="ECO:0000256" key="5">
    <source>
        <dbReference type="ARBA" id="ARBA00023203"/>
    </source>
</evidence>
<feature type="binding site" evidence="6">
    <location>
        <begin position="103"/>
        <end position="110"/>
    </location>
    <ligand>
        <name>ATP</name>
        <dbReference type="ChEBI" id="CHEBI:30616"/>
    </ligand>
</feature>
<evidence type="ECO:0000313" key="8">
    <source>
        <dbReference type="EMBL" id="OQR89909.1"/>
    </source>
</evidence>
<dbReference type="OrthoDB" id="6108017at2759"/>
<evidence type="ECO:0000256" key="2">
    <source>
        <dbReference type="ARBA" id="ARBA00022840"/>
    </source>
</evidence>
<name>A0A1V9YVS0_9STRA</name>
<accession>A0A1V9YVS0</accession>
<dbReference type="EMBL" id="JNBS01002631">
    <property type="protein sequence ID" value="OQR89909.1"/>
    <property type="molecule type" value="Genomic_DNA"/>
</dbReference>
<comment type="caution">
    <text evidence="8">The sequence shown here is derived from an EMBL/GenBank/DDBJ whole genome shotgun (WGS) entry which is preliminary data.</text>
</comment>
<feature type="region of interest" description="Actin-binding" evidence="6">
    <location>
        <begin position="562"/>
        <end position="584"/>
    </location>
</feature>
<dbReference type="SUPFAM" id="SSF52540">
    <property type="entry name" value="P-loop containing nucleoside triphosphate hydrolases"/>
    <property type="match status" value="1"/>
</dbReference>
<evidence type="ECO:0000256" key="3">
    <source>
        <dbReference type="ARBA" id="ARBA00023123"/>
    </source>
</evidence>
<dbReference type="Gene3D" id="1.10.10.820">
    <property type="match status" value="1"/>
</dbReference>
<dbReference type="InterPro" id="IPR001609">
    <property type="entry name" value="Myosin_head_motor_dom-like"/>
</dbReference>
<dbReference type="Gene3D" id="1.20.120.720">
    <property type="entry name" value="Myosin VI head, motor domain, U50 subdomain"/>
    <property type="match status" value="1"/>
</dbReference>
<dbReference type="AlphaFoldDB" id="A0A1V9YVS0"/>
<keyword evidence="4 6" id="KW-0505">Motor protein</keyword>
<dbReference type="PANTHER" id="PTHR13140:SF845">
    <property type="entry name" value="MYOSIN-LIKE PROTEIN"/>
    <property type="match status" value="1"/>
</dbReference>
<protein>
    <submittedName>
        <fullName evidence="8">Myosin</fullName>
    </submittedName>
</protein>
<dbReference type="PRINTS" id="PR00193">
    <property type="entry name" value="MYOSINHEAVY"/>
</dbReference>
<organism evidence="8 9">
    <name type="scientific">Thraustotheca clavata</name>
    <dbReference type="NCBI Taxonomy" id="74557"/>
    <lineage>
        <taxon>Eukaryota</taxon>
        <taxon>Sar</taxon>
        <taxon>Stramenopiles</taxon>
        <taxon>Oomycota</taxon>
        <taxon>Saprolegniomycetes</taxon>
        <taxon>Saprolegniales</taxon>
        <taxon>Achlyaceae</taxon>
        <taxon>Thraustotheca</taxon>
    </lineage>
</organism>
<dbReference type="Pfam" id="PF00063">
    <property type="entry name" value="Myosin_head"/>
    <property type="match status" value="1"/>
</dbReference>
<dbReference type="GO" id="GO:0016459">
    <property type="term" value="C:myosin complex"/>
    <property type="evidence" value="ECO:0007669"/>
    <property type="project" value="UniProtKB-KW"/>
</dbReference>
<keyword evidence="5 6" id="KW-0009">Actin-binding</keyword>
<dbReference type="GO" id="GO:0016020">
    <property type="term" value="C:membrane"/>
    <property type="evidence" value="ECO:0007669"/>
    <property type="project" value="TreeGrafter"/>
</dbReference>
<dbReference type="PANTHER" id="PTHR13140">
    <property type="entry name" value="MYOSIN"/>
    <property type="match status" value="1"/>
</dbReference>
<keyword evidence="2 6" id="KW-0067">ATP-binding</keyword>
<dbReference type="GO" id="GO:0005524">
    <property type="term" value="F:ATP binding"/>
    <property type="evidence" value="ECO:0007669"/>
    <property type="project" value="UniProtKB-UniRule"/>
</dbReference>
<dbReference type="Gene3D" id="1.20.5.4820">
    <property type="match status" value="1"/>
</dbReference>
<dbReference type="InterPro" id="IPR036961">
    <property type="entry name" value="Kinesin_motor_dom_sf"/>
</dbReference>
<evidence type="ECO:0000256" key="4">
    <source>
        <dbReference type="ARBA" id="ARBA00023175"/>
    </source>
</evidence>
<dbReference type="GO" id="GO:0000146">
    <property type="term" value="F:microfilament motor activity"/>
    <property type="evidence" value="ECO:0007669"/>
    <property type="project" value="TreeGrafter"/>
</dbReference>
<keyword evidence="3 6" id="KW-0518">Myosin</keyword>
<evidence type="ECO:0000256" key="6">
    <source>
        <dbReference type="PROSITE-ProRule" id="PRU00782"/>
    </source>
</evidence>
<dbReference type="STRING" id="74557.A0A1V9YVS0"/>
<sequence length="707" mass="80291">MADDLTALVELHEASIVASLHTRFLQQRIYTSTGAVLIAMNPFEPLNLYDESTKGSYMHVGRKRARGERIEKALPPHIYAIADRAFRAMRCVPAMDQSILVSGESGAGKTETTKCILNYLTALTSETTSDLAHRVLESNPILEAFGNARTNRNNNSSRFGKFIRLEFESVGSLLGGSISTYLLERVRLVSQATGERNYHIFYELLRGASSKELTQLGLTRVEDYKYLNQSQCYNRQDGIDDAQQYKKTRYAMQAIGMDQNEQREVLQLVAAVLHLGNIEFTRKENEGCRFQKSNSVSTLSQLLGINSSTIERGLTTKRIKAGGDLITTALTELESCLTRDVVAKTIYARVFDWLVERINESMRYSTSARRTLTPPCFIGVVDIFGFEIFATNSLEQLCINFANEKLQQLFGQFVFEMEQIEYMKEDIPWTFVNYPNNDACVTMFESRPFGVFSLLDEQCVVPRGNDTQLTAKYNDALLKRHKHMTISKLQKAKSQFTILHYAGPVVYSAIGFCEKNKDNIRTDVLEFLQKSTNPFLASLFPTISDAPNVRSTSLTAKFQVQLSSLLSILKSTAPHFVRCIKPNDELRPGIFNSERVAEQLRCSGILEAATIARSGYPIRMPHGQFIQNYSCLTHFTSIQKMASEFASFLPPQRLLWLQVGRTKIFMLESLHHLLVGLRRIRTQAAQRTISQSLVKFIHRRRWRVRKQ</sequence>
<dbReference type="GO" id="GO:0005737">
    <property type="term" value="C:cytoplasm"/>
    <property type="evidence" value="ECO:0007669"/>
    <property type="project" value="TreeGrafter"/>
</dbReference>
<evidence type="ECO:0000256" key="1">
    <source>
        <dbReference type="ARBA" id="ARBA00022741"/>
    </source>
</evidence>
<gene>
    <name evidence="8" type="ORF">THRCLA_09517</name>
</gene>
<dbReference type="Gene3D" id="1.20.58.530">
    <property type="match status" value="1"/>
</dbReference>
<feature type="non-terminal residue" evidence="8">
    <location>
        <position position="707"/>
    </location>
</feature>
<dbReference type="SMART" id="SM00242">
    <property type="entry name" value="MYSc"/>
    <property type="match status" value="1"/>
</dbReference>
<keyword evidence="9" id="KW-1185">Reference proteome</keyword>
<dbReference type="GO" id="GO:0007015">
    <property type="term" value="P:actin filament organization"/>
    <property type="evidence" value="ECO:0007669"/>
    <property type="project" value="TreeGrafter"/>
</dbReference>
<evidence type="ECO:0000259" key="7">
    <source>
        <dbReference type="PROSITE" id="PS51456"/>
    </source>
</evidence>
<proteinExistence type="inferred from homology"/>
<dbReference type="InterPro" id="IPR027417">
    <property type="entry name" value="P-loop_NTPase"/>
</dbReference>
<reference evidence="8 9" key="1">
    <citation type="journal article" date="2014" name="Genome Biol. Evol.">
        <title>The secreted proteins of Achlya hypogyna and Thraustotheca clavata identify the ancestral oomycete secretome and reveal gene acquisitions by horizontal gene transfer.</title>
        <authorList>
            <person name="Misner I."/>
            <person name="Blouin N."/>
            <person name="Leonard G."/>
            <person name="Richards T.A."/>
            <person name="Lane C.E."/>
        </authorList>
    </citation>
    <scope>NUCLEOTIDE SEQUENCE [LARGE SCALE GENOMIC DNA]</scope>
    <source>
        <strain evidence="8 9">ATCC 34112</strain>
    </source>
</reference>
<dbReference type="PROSITE" id="PS51456">
    <property type="entry name" value="MYOSIN_MOTOR"/>
    <property type="match status" value="1"/>
</dbReference>
<dbReference type="Proteomes" id="UP000243217">
    <property type="component" value="Unassembled WGS sequence"/>
</dbReference>
<feature type="domain" description="Myosin motor" evidence="7">
    <location>
        <begin position="1"/>
        <end position="679"/>
    </location>
</feature>
<evidence type="ECO:0000313" key="9">
    <source>
        <dbReference type="Proteomes" id="UP000243217"/>
    </source>
</evidence>
<dbReference type="Gene3D" id="3.40.850.10">
    <property type="entry name" value="Kinesin motor domain"/>
    <property type="match status" value="1"/>
</dbReference>
<dbReference type="GO" id="GO:0051015">
    <property type="term" value="F:actin filament binding"/>
    <property type="evidence" value="ECO:0007669"/>
    <property type="project" value="TreeGrafter"/>
</dbReference>
<keyword evidence="1 6" id="KW-0547">Nucleotide-binding</keyword>
<comment type="similarity">
    <text evidence="6">Belongs to the TRAFAC class myosin-kinesin ATPase superfamily. Myosin family.</text>
</comment>